<dbReference type="Pfam" id="PF13576">
    <property type="entry name" value="Pentapeptide_3"/>
    <property type="match status" value="2"/>
</dbReference>
<dbReference type="Proteomes" id="UP001220010">
    <property type="component" value="Unassembled WGS sequence"/>
</dbReference>
<evidence type="ECO:0000256" key="1">
    <source>
        <dbReference type="SAM" id="Phobius"/>
    </source>
</evidence>
<comment type="caution">
    <text evidence="3">The sequence shown here is derived from an EMBL/GenBank/DDBJ whole genome shotgun (WGS) entry which is preliminary data.</text>
</comment>
<keyword evidence="1" id="KW-0812">Transmembrane</keyword>
<dbReference type="EMBL" id="JARFPK010000059">
    <property type="protein sequence ID" value="MDF0591735.1"/>
    <property type="molecule type" value="Genomic_DNA"/>
</dbReference>
<dbReference type="Gene3D" id="1.10.287.70">
    <property type="match status" value="1"/>
</dbReference>
<organism evidence="3 4">
    <name type="scientific">Candidatus Methanocrinis natronophilus</name>
    <dbReference type="NCBI Taxonomy" id="3033396"/>
    <lineage>
        <taxon>Archaea</taxon>
        <taxon>Methanobacteriati</taxon>
        <taxon>Methanobacteriota</taxon>
        <taxon>Stenosarchaea group</taxon>
        <taxon>Methanomicrobia</taxon>
        <taxon>Methanotrichales</taxon>
        <taxon>Methanotrichaceae</taxon>
        <taxon>Methanocrinis</taxon>
    </lineage>
</organism>
<keyword evidence="1" id="KW-0472">Membrane</keyword>
<name>A0ABT5XAJ9_9EURY</name>
<sequence>MGEESERRVVPAREILAKIERGEPVEYDGVIIEDDLDISGLDLPTVHVERTEAEKQLGLTEERKVISSQITNTNSEIQGKVNFRNAQFQKPIDFRGSKFTGGGANFWEAEFGRNASFGGAVFGGDANFVGTRFTGGDAHFWEAEFGRNAHFWDAEFGGHANFEGAEFGGGAYFGKTKFAGGYAYFGKTKFIGGIAYFERAEFGGDAYFGKTKFAGGHAHFVGAKFAGEHAHFVGAEFAKDAYFVEAEFGGDAYFWEAEFGGDAHFVGTKFTGGDTHFGGAVFGGNAHFVRAEFKGDAYFVEAKFGGNAYFWGAEFEGNASFWGAEFEGNASFDHDQFSKDLSFEDTKFAKPKSQEIVCRIAKRKMEEQGNKTTADHYFFREIEAIRIQNGIRGIERKTYPTPANIRERLSQLSDKTKLLPSKIKRFLIYDVLEYVFIQRVFGYGVRPFNVAKAWLTVVFVLGFVYWAGAGLVRGNEPLEWYEYFYFSIVTAATPGYAGYTPATGFYIFLAGAQAIFGTFMWAAFIATFARKWQR</sequence>
<keyword evidence="4" id="KW-1185">Reference proteome</keyword>
<dbReference type="Pfam" id="PF07885">
    <property type="entry name" value="Ion_trans_2"/>
    <property type="match status" value="1"/>
</dbReference>
<keyword evidence="1" id="KW-1133">Transmembrane helix</keyword>
<dbReference type="Gene3D" id="2.160.20.80">
    <property type="entry name" value="E3 ubiquitin-protein ligase SopA"/>
    <property type="match status" value="1"/>
</dbReference>
<feature type="domain" description="Potassium channel" evidence="2">
    <location>
        <begin position="455"/>
        <end position="531"/>
    </location>
</feature>
<accession>A0ABT5XAJ9</accession>
<proteinExistence type="predicted"/>
<feature type="transmembrane region" description="Helical" evidence="1">
    <location>
        <begin position="480"/>
        <end position="499"/>
    </location>
</feature>
<evidence type="ECO:0000313" key="3">
    <source>
        <dbReference type="EMBL" id="MDF0591735.1"/>
    </source>
</evidence>
<dbReference type="InterPro" id="IPR001646">
    <property type="entry name" value="5peptide_repeat"/>
</dbReference>
<gene>
    <name evidence="3" type="ORF">P0O15_11255</name>
</gene>
<dbReference type="InterPro" id="IPR013099">
    <property type="entry name" value="K_chnl_dom"/>
</dbReference>
<reference evidence="3 4" key="1">
    <citation type="submission" date="2023-03" db="EMBL/GenBank/DDBJ databases">
        <title>WGS of Methanotrichaceae archaeon Mx.</title>
        <authorList>
            <person name="Sorokin D.Y."/>
            <person name="Merkel A.Y."/>
        </authorList>
    </citation>
    <scope>NUCLEOTIDE SEQUENCE [LARGE SCALE GENOMIC DNA]</scope>
    <source>
        <strain evidence="3 4">Mx</strain>
    </source>
</reference>
<evidence type="ECO:0000313" key="4">
    <source>
        <dbReference type="Proteomes" id="UP001220010"/>
    </source>
</evidence>
<evidence type="ECO:0000259" key="2">
    <source>
        <dbReference type="Pfam" id="PF07885"/>
    </source>
</evidence>
<protein>
    <submittedName>
        <fullName evidence="3">Pentapeptide repeat-containing protein</fullName>
    </submittedName>
</protein>
<dbReference type="SUPFAM" id="SSF81324">
    <property type="entry name" value="Voltage-gated potassium channels"/>
    <property type="match status" value="1"/>
</dbReference>
<dbReference type="RefSeq" id="WP_316967460.1">
    <property type="nucleotide sequence ID" value="NZ_JARFPK010000059.1"/>
</dbReference>
<feature type="transmembrane region" description="Helical" evidence="1">
    <location>
        <begin position="451"/>
        <end position="468"/>
    </location>
</feature>
<feature type="transmembrane region" description="Helical" evidence="1">
    <location>
        <begin position="505"/>
        <end position="529"/>
    </location>
</feature>